<evidence type="ECO:0000256" key="1">
    <source>
        <dbReference type="SAM" id="Coils"/>
    </source>
</evidence>
<dbReference type="GO" id="GO:0003677">
    <property type="term" value="F:DNA binding"/>
    <property type="evidence" value="ECO:0007669"/>
    <property type="project" value="InterPro"/>
</dbReference>
<reference evidence="3 4" key="1">
    <citation type="submission" date="2013-04" db="EMBL/GenBank/DDBJ databases">
        <title>The Genome Sequence of Bacteroides vulgatus dnLKV7.</title>
        <authorList>
            <consortium name="The Broad Institute Genomics Platform"/>
            <consortium name="The Broad Institute Genome Sequencing Center for Infectious Disease"/>
            <person name="Earl A."/>
            <person name="Xavier R."/>
            <person name="Kuhn K."/>
            <person name="Stappenbeck T."/>
            <person name="Walker B."/>
            <person name="Young S."/>
            <person name="Zeng Q."/>
            <person name="Gargeya S."/>
            <person name="Fitzgerald M."/>
            <person name="Haas B."/>
            <person name="Abouelleil A."/>
            <person name="Allen A.W."/>
            <person name="Alvarado L."/>
            <person name="Arachchi H.M."/>
            <person name="Berlin A.M."/>
            <person name="Chapman S.B."/>
            <person name="Gainer-Dewar J."/>
            <person name="Goldberg J."/>
            <person name="Griggs A."/>
            <person name="Gujja S."/>
            <person name="Hansen M."/>
            <person name="Howarth C."/>
            <person name="Imamovic A."/>
            <person name="Ireland A."/>
            <person name="Larimer J."/>
            <person name="McCowan C."/>
            <person name="Murphy C."/>
            <person name="Pearson M."/>
            <person name="Poon T.W."/>
            <person name="Priest M."/>
            <person name="Roberts A."/>
            <person name="Saif S."/>
            <person name="Shea T."/>
            <person name="Sisk P."/>
            <person name="Sykes S."/>
            <person name="Wortman J."/>
            <person name="Nusbaum C."/>
            <person name="Birren B."/>
        </authorList>
    </citation>
    <scope>NUCLEOTIDE SEQUENCE [LARGE SCALE GENOMIC DNA]</scope>
    <source>
        <strain evidence="4">dnLKV7</strain>
    </source>
</reference>
<protein>
    <recommendedName>
        <fullName evidence="5">Plasmid recombination enzyme</fullName>
    </recommendedName>
</protein>
<keyword evidence="1" id="KW-0175">Coiled coil</keyword>
<dbReference type="AlphaFoldDB" id="R9HFU6"/>
<proteinExistence type="predicted"/>
<dbReference type="RefSeq" id="WP_016213094.1">
    <property type="nucleotide sequence ID" value="NZ_KE159476.1"/>
</dbReference>
<feature type="region of interest" description="Disordered" evidence="2">
    <location>
        <begin position="433"/>
        <end position="452"/>
    </location>
</feature>
<comment type="caution">
    <text evidence="3">The sequence shown here is derived from an EMBL/GenBank/DDBJ whole genome shotgun (WGS) entry which is preliminary data.</text>
</comment>
<dbReference type="Pfam" id="PF01076">
    <property type="entry name" value="Mob_Pre"/>
    <property type="match status" value="1"/>
</dbReference>
<feature type="coiled-coil region" evidence="1">
    <location>
        <begin position="213"/>
        <end position="337"/>
    </location>
</feature>
<dbReference type="NCBIfam" id="NF041497">
    <property type="entry name" value="MobV"/>
    <property type="match status" value="1"/>
</dbReference>
<accession>R9HFU6</accession>
<organism evidence="3 4">
    <name type="scientific">Phocaeicola vulgatus dnLKV7</name>
    <dbReference type="NCBI Taxonomy" id="1235786"/>
    <lineage>
        <taxon>Bacteria</taxon>
        <taxon>Pseudomonadati</taxon>
        <taxon>Bacteroidota</taxon>
        <taxon>Bacteroidia</taxon>
        <taxon>Bacteroidales</taxon>
        <taxon>Bacteroidaceae</taxon>
        <taxon>Phocaeicola</taxon>
    </lineage>
</organism>
<dbReference type="GO" id="GO:0006310">
    <property type="term" value="P:DNA recombination"/>
    <property type="evidence" value="ECO:0007669"/>
    <property type="project" value="InterPro"/>
</dbReference>
<evidence type="ECO:0000313" key="4">
    <source>
        <dbReference type="Proteomes" id="UP000014151"/>
    </source>
</evidence>
<sequence length="467" mass="53149">MSNIQYAVCHLQRGSGSDSGMSCHIERKDTKGKTYVPDNADRSRTHLNRELIRFPDGVRNRTEAIQYHIDHAGLSRKVAKNQCKAIRIILTGTHEQMMKILDEGRLDKWTEANLRWLNETFGKENVVSCVLHMDEKTPHLHATIVPIVTFERQRREREGEKKYNTKSGPRLSADDVLKRARLHEYQNTYAATMSEFGLKRGIVGSTARHIATSTHYKQQMRQYEENIAKLQEEVEKAKEGKSTILALFGKGDLAKARKELASKDEELARLQTKIAKLEAEKATLKQRHESEIAKLRNGYQKEIDAAIRRAEIAEQKAAEKETVIERQKNRIDELDRKANPQRYRLSSGAELIGHRFLGNNPYTVTLKIWTKVKEIEHTAVTYLSDSDKRLHAFSNGELTEHEFINACFSAAEQVNEIQANLLSAAIELATEGSAQPHVGTGGGGSTSELPWRDKDKNLKKRTVIKRY</sequence>
<dbReference type="PATRIC" id="fig|1235786.3.peg.2505"/>
<gene>
    <name evidence="3" type="ORF">C800_02400</name>
</gene>
<evidence type="ECO:0000256" key="2">
    <source>
        <dbReference type="SAM" id="MobiDB-lite"/>
    </source>
</evidence>
<dbReference type="CDD" id="cd17242">
    <property type="entry name" value="MobM_relaxase"/>
    <property type="match status" value="1"/>
</dbReference>
<dbReference type="InterPro" id="IPR001668">
    <property type="entry name" value="Mob_Pre"/>
</dbReference>
<dbReference type="Gene3D" id="3.30.930.30">
    <property type="match status" value="1"/>
</dbReference>
<dbReference type="EMBL" id="ASSN01000017">
    <property type="protein sequence ID" value="EOS02887.1"/>
    <property type="molecule type" value="Genomic_DNA"/>
</dbReference>
<name>R9HFU6_PHOVU</name>
<dbReference type="HOGENOM" id="CLU_584840_0_0_10"/>
<dbReference type="Proteomes" id="UP000014151">
    <property type="component" value="Unassembled WGS sequence"/>
</dbReference>
<evidence type="ECO:0008006" key="5">
    <source>
        <dbReference type="Google" id="ProtNLM"/>
    </source>
</evidence>
<evidence type="ECO:0000313" key="3">
    <source>
        <dbReference type="EMBL" id="EOS02887.1"/>
    </source>
</evidence>